<protein>
    <recommendedName>
        <fullName evidence="18">TonB-dependent receptor</fullName>
    </recommendedName>
</protein>
<dbReference type="EMBL" id="CP022188">
    <property type="protein sequence ID" value="AWI78562.1"/>
    <property type="molecule type" value="Genomic_DNA"/>
</dbReference>
<proteinExistence type="inferred from homology"/>
<dbReference type="AlphaFoldDB" id="A0A2U8GY24"/>
<dbReference type="SUPFAM" id="SSF56935">
    <property type="entry name" value="Porins"/>
    <property type="match status" value="1"/>
</dbReference>
<evidence type="ECO:0000256" key="7">
    <source>
        <dbReference type="ARBA" id="ARBA00023136"/>
    </source>
</evidence>
<evidence type="ECO:0000256" key="13">
    <source>
        <dbReference type="SAM" id="SignalP"/>
    </source>
</evidence>
<keyword evidence="3 10" id="KW-0813">Transport</keyword>
<dbReference type="GO" id="GO:0015344">
    <property type="term" value="F:siderophore uptake transmembrane transporter activity"/>
    <property type="evidence" value="ECO:0007669"/>
    <property type="project" value="TreeGrafter"/>
</dbReference>
<dbReference type="Proteomes" id="UP000244902">
    <property type="component" value="Chromosome"/>
</dbReference>
<evidence type="ECO:0000256" key="12">
    <source>
        <dbReference type="SAM" id="MobiDB-lite"/>
    </source>
</evidence>
<keyword evidence="9 10" id="KW-0998">Cell outer membrane</keyword>
<comment type="similarity">
    <text evidence="2 10 11">Belongs to the TonB-dependent receptor family.</text>
</comment>
<evidence type="ECO:0000256" key="3">
    <source>
        <dbReference type="ARBA" id="ARBA00022448"/>
    </source>
</evidence>
<dbReference type="Pfam" id="PF07715">
    <property type="entry name" value="Plug"/>
    <property type="match status" value="1"/>
</dbReference>
<dbReference type="InterPro" id="IPR037066">
    <property type="entry name" value="Plug_dom_sf"/>
</dbReference>
<dbReference type="RefSeq" id="WP_108971523.1">
    <property type="nucleotide sequence ID" value="NZ_CP022188.1"/>
</dbReference>
<feature type="region of interest" description="Disordered" evidence="12">
    <location>
        <begin position="638"/>
        <end position="659"/>
    </location>
</feature>
<dbReference type="OrthoDB" id="183532at2"/>
<dbReference type="PROSITE" id="PS52016">
    <property type="entry name" value="TONB_DEPENDENT_REC_3"/>
    <property type="match status" value="1"/>
</dbReference>
<evidence type="ECO:0000259" key="15">
    <source>
        <dbReference type="Pfam" id="PF07715"/>
    </source>
</evidence>
<evidence type="ECO:0000256" key="1">
    <source>
        <dbReference type="ARBA" id="ARBA00004571"/>
    </source>
</evidence>
<evidence type="ECO:0000256" key="8">
    <source>
        <dbReference type="ARBA" id="ARBA00023170"/>
    </source>
</evidence>
<organism evidence="16 17">
    <name type="scientific">Parazoarcus communis</name>
    <dbReference type="NCBI Taxonomy" id="41977"/>
    <lineage>
        <taxon>Bacteria</taxon>
        <taxon>Pseudomonadati</taxon>
        <taxon>Pseudomonadota</taxon>
        <taxon>Betaproteobacteria</taxon>
        <taxon>Rhodocyclales</taxon>
        <taxon>Zoogloeaceae</taxon>
        <taxon>Parazoarcus</taxon>
    </lineage>
</organism>
<dbReference type="Pfam" id="PF00593">
    <property type="entry name" value="TonB_dep_Rec_b-barrel"/>
    <property type="match status" value="1"/>
</dbReference>
<evidence type="ECO:0000313" key="17">
    <source>
        <dbReference type="Proteomes" id="UP000244902"/>
    </source>
</evidence>
<keyword evidence="5 10" id="KW-0812">Transmembrane</keyword>
<dbReference type="PANTHER" id="PTHR30069:SF27">
    <property type="entry name" value="BLL4766 PROTEIN"/>
    <property type="match status" value="1"/>
</dbReference>
<dbReference type="InterPro" id="IPR039426">
    <property type="entry name" value="TonB-dep_rcpt-like"/>
</dbReference>
<keyword evidence="7 10" id="KW-0472">Membrane</keyword>
<evidence type="ECO:0000313" key="16">
    <source>
        <dbReference type="EMBL" id="AWI78562.1"/>
    </source>
</evidence>
<feature type="domain" description="TonB-dependent receptor plug" evidence="15">
    <location>
        <begin position="51"/>
        <end position="161"/>
    </location>
</feature>
<evidence type="ECO:0000256" key="2">
    <source>
        <dbReference type="ARBA" id="ARBA00009810"/>
    </source>
</evidence>
<keyword evidence="8" id="KW-0675">Receptor</keyword>
<keyword evidence="6 11" id="KW-0798">TonB box</keyword>
<feature type="domain" description="TonB-dependent receptor-like beta-barrel" evidence="14">
    <location>
        <begin position="263"/>
        <end position="619"/>
    </location>
</feature>
<evidence type="ECO:0000256" key="4">
    <source>
        <dbReference type="ARBA" id="ARBA00022452"/>
    </source>
</evidence>
<dbReference type="GO" id="GO:0009279">
    <property type="term" value="C:cell outer membrane"/>
    <property type="evidence" value="ECO:0007669"/>
    <property type="project" value="UniProtKB-SubCell"/>
</dbReference>
<name>A0A2U8GY24_9RHOO</name>
<gene>
    <name evidence="16" type="ORF">CEW87_03825</name>
</gene>
<evidence type="ECO:0000256" key="10">
    <source>
        <dbReference type="PROSITE-ProRule" id="PRU01360"/>
    </source>
</evidence>
<feature type="signal peptide" evidence="13">
    <location>
        <begin position="1"/>
        <end position="24"/>
    </location>
</feature>
<accession>A0A2U8GY24</accession>
<feature type="chain" id="PRO_5016075044" description="TonB-dependent receptor" evidence="13">
    <location>
        <begin position="25"/>
        <end position="659"/>
    </location>
</feature>
<dbReference type="InterPro" id="IPR036942">
    <property type="entry name" value="Beta-barrel_TonB_sf"/>
</dbReference>
<evidence type="ECO:0000256" key="6">
    <source>
        <dbReference type="ARBA" id="ARBA00023077"/>
    </source>
</evidence>
<evidence type="ECO:0000256" key="9">
    <source>
        <dbReference type="ARBA" id="ARBA00023237"/>
    </source>
</evidence>
<dbReference type="Gene3D" id="2.170.130.10">
    <property type="entry name" value="TonB-dependent receptor, plug domain"/>
    <property type="match status" value="1"/>
</dbReference>
<evidence type="ECO:0000256" key="11">
    <source>
        <dbReference type="RuleBase" id="RU003357"/>
    </source>
</evidence>
<reference evidence="16 17" key="1">
    <citation type="submission" date="2017-06" db="EMBL/GenBank/DDBJ databases">
        <title>Azoarcus sp. TSNA42 complete genome sequence.</title>
        <authorList>
            <person name="Woo J.-H."/>
            <person name="Kim H.-S."/>
        </authorList>
    </citation>
    <scope>NUCLEOTIDE SEQUENCE [LARGE SCALE GENOMIC DNA]</scope>
    <source>
        <strain evidence="16 17">TSNA42</strain>
    </source>
</reference>
<sequence>MKVRNVPKAVLALSLVLRIMPAHAAEGEISESNFLGELPIVLSASRLSQPTRDAPGAVTVIDRDMIRASGARSIPELLRLVPGFQVGAINGHQAVTTYHGLADNAPRRMLVRVDGRSAYAPYVTSGIEWQKLSVDIDDIDRIEVFRGTNTVAYGSQAFMGTVNIITRTAAETPRMRLRIDQGENGIQDRNVSLGYATDVLAMRLNAGQEQDRGRPGLADSHRRQKAELRTELQLALNQRLELQAGTIRLREQIGYSEPATTDPVRTQRSEVSFGQIRWNWQQDGGDELSITYSHQEESTRDAYTLTAADVPLLGLFPPLAHVDIIYDNDIMRDDIELEHTVSLTHGIRGLWGMGYREDRVLSPGIFARNDALSYRSTRLFGNLEWRITPDLLANIGAMAERSGTDDSQISPRIGLNYHLGSGQTLRVAAGKAYRNPVPFERYADMRFSEAVTNTLLRHTFQPAPDVEAERMRFRELGYLGEFSAIRTSIDLRLFEERTDGLIEFESTDSPLSSSLEAGQAKNLGRATVRGAELAVLWRPSARTWLGVNYSRIDIDSANDRYVRSAPRASWSVLAAWSPSPRWTLSANHHRTGSMSWYRSASDQLPAHYRTDIRLAYRFQLGPTRNELAVTVSDAGPHDADYLPDQKSGPVSHASLRVEF</sequence>
<evidence type="ECO:0008006" key="18">
    <source>
        <dbReference type="Google" id="ProtNLM"/>
    </source>
</evidence>
<keyword evidence="4 10" id="KW-1134">Transmembrane beta strand</keyword>
<evidence type="ECO:0000259" key="14">
    <source>
        <dbReference type="Pfam" id="PF00593"/>
    </source>
</evidence>
<keyword evidence="13" id="KW-0732">Signal</keyword>
<dbReference type="PANTHER" id="PTHR30069">
    <property type="entry name" value="TONB-DEPENDENT OUTER MEMBRANE RECEPTOR"/>
    <property type="match status" value="1"/>
</dbReference>
<dbReference type="InterPro" id="IPR012910">
    <property type="entry name" value="Plug_dom"/>
</dbReference>
<comment type="subcellular location">
    <subcellularLocation>
        <location evidence="1 10">Cell outer membrane</location>
        <topology evidence="1 10">Multi-pass membrane protein</topology>
    </subcellularLocation>
</comment>
<dbReference type="InterPro" id="IPR000531">
    <property type="entry name" value="Beta-barrel_TonB"/>
</dbReference>
<dbReference type="Gene3D" id="2.40.170.20">
    <property type="entry name" value="TonB-dependent receptor, beta-barrel domain"/>
    <property type="match status" value="1"/>
</dbReference>
<evidence type="ECO:0000256" key="5">
    <source>
        <dbReference type="ARBA" id="ARBA00022692"/>
    </source>
</evidence>
<dbReference type="GO" id="GO:0044718">
    <property type="term" value="P:siderophore transmembrane transport"/>
    <property type="evidence" value="ECO:0007669"/>
    <property type="project" value="TreeGrafter"/>
</dbReference>